<dbReference type="PANTHER" id="PTHR34388">
    <property type="entry name" value="DNA POLYMERASE III SUBUNIT DELTA"/>
    <property type="match status" value="1"/>
</dbReference>
<dbReference type="Gene3D" id="3.40.50.300">
    <property type="entry name" value="P-loop containing nucleotide triphosphate hydrolases"/>
    <property type="match status" value="1"/>
</dbReference>
<dbReference type="Gene3D" id="1.20.272.10">
    <property type="match status" value="1"/>
</dbReference>
<evidence type="ECO:0000256" key="3">
    <source>
        <dbReference type="ARBA" id="ARBA00022679"/>
    </source>
</evidence>
<sequence length="345" mass="37907">MTEIKSHEFEGFLSNAAKRYRIFIIYGPDRGLVSERATLIAAETTVSLDDPFALIKLDIGDLHNDAGRLIDETNAMGLFGGQRLVWIRGAANEKALIDSLQVIAGNPPDSAFLIVEAGDLKKGSALRKIAEGNRTVVGIPCYADDVRALNSLIDHELANESLRITPAARHMLLELLGGDRIASRNEVRKLALYCSGLGTIDEDHVGDIIGDASAVSADDAVDAILKGDTESFLHATQKITSSKTSIFLVLQGCLRQFQLLDIMRAEMDEKRLAATQVMQTHGRHLHFKRKPIIEKALQTWTAPAISREMNRLQAAIFQSRQRQSIEDSIALQTLLSTTLQAARKN</sequence>
<dbReference type="EC" id="2.7.7.7" evidence="1"/>
<keyword evidence="3" id="KW-0808">Transferase</keyword>
<gene>
    <name evidence="10" type="ORF">CPY51_26255</name>
</gene>
<organism evidence="10 11">
    <name type="scientific">Rhizobium tubonense</name>
    <dbReference type="NCBI Taxonomy" id="484088"/>
    <lineage>
        <taxon>Bacteria</taxon>
        <taxon>Pseudomonadati</taxon>
        <taxon>Pseudomonadota</taxon>
        <taxon>Alphaproteobacteria</taxon>
        <taxon>Hyphomicrobiales</taxon>
        <taxon>Rhizobiaceae</taxon>
        <taxon>Rhizobium/Agrobacterium group</taxon>
        <taxon>Rhizobium</taxon>
    </lineage>
</organism>
<dbReference type="GO" id="GO:0003677">
    <property type="term" value="F:DNA binding"/>
    <property type="evidence" value="ECO:0007669"/>
    <property type="project" value="InterPro"/>
</dbReference>
<comment type="catalytic activity">
    <reaction evidence="8">
        <text>DNA(n) + a 2'-deoxyribonucleoside 5'-triphosphate = DNA(n+1) + diphosphate</text>
        <dbReference type="Rhea" id="RHEA:22508"/>
        <dbReference type="Rhea" id="RHEA-COMP:17339"/>
        <dbReference type="Rhea" id="RHEA-COMP:17340"/>
        <dbReference type="ChEBI" id="CHEBI:33019"/>
        <dbReference type="ChEBI" id="CHEBI:61560"/>
        <dbReference type="ChEBI" id="CHEBI:173112"/>
        <dbReference type="EC" id="2.7.7.7"/>
    </reaction>
</comment>
<keyword evidence="6" id="KW-0239">DNA-directed DNA polymerase</keyword>
<dbReference type="GO" id="GO:0003887">
    <property type="term" value="F:DNA-directed DNA polymerase activity"/>
    <property type="evidence" value="ECO:0007669"/>
    <property type="project" value="UniProtKB-KW"/>
</dbReference>
<comment type="similarity">
    <text evidence="7">Belongs to the DNA polymerase HolA subunit family.</text>
</comment>
<dbReference type="GO" id="GO:0006261">
    <property type="term" value="P:DNA-templated DNA replication"/>
    <property type="evidence" value="ECO:0007669"/>
    <property type="project" value="TreeGrafter"/>
</dbReference>
<evidence type="ECO:0000256" key="4">
    <source>
        <dbReference type="ARBA" id="ARBA00022695"/>
    </source>
</evidence>
<dbReference type="SUPFAM" id="SSF52540">
    <property type="entry name" value="P-loop containing nucleoside triphosphate hydrolases"/>
    <property type="match status" value="1"/>
</dbReference>
<dbReference type="OrthoDB" id="9804983at2"/>
<dbReference type="PANTHER" id="PTHR34388:SF1">
    <property type="entry name" value="DNA POLYMERASE III SUBUNIT DELTA"/>
    <property type="match status" value="1"/>
</dbReference>
<dbReference type="RefSeq" id="WP_111163152.1">
    <property type="nucleotide sequence ID" value="NZ_PCDP01000059.1"/>
</dbReference>
<dbReference type="InterPro" id="IPR010372">
    <property type="entry name" value="DNA_pol3_delta_N"/>
</dbReference>
<evidence type="ECO:0000256" key="7">
    <source>
        <dbReference type="ARBA" id="ARBA00034754"/>
    </source>
</evidence>
<protein>
    <recommendedName>
        <fullName evidence="2">DNA polymerase III subunit delta</fullName>
        <ecNumber evidence="1">2.7.7.7</ecNumber>
    </recommendedName>
</protein>
<evidence type="ECO:0000313" key="10">
    <source>
        <dbReference type="EMBL" id="PZM09773.1"/>
    </source>
</evidence>
<evidence type="ECO:0000256" key="5">
    <source>
        <dbReference type="ARBA" id="ARBA00022705"/>
    </source>
</evidence>
<evidence type="ECO:0000256" key="8">
    <source>
        <dbReference type="ARBA" id="ARBA00049244"/>
    </source>
</evidence>
<proteinExistence type="inferred from homology"/>
<accession>A0A2W4ECJ5</accession>
<dbReference type="EMBL" id="PCDP01000059">
    <property type="protein sequence ID" value="PZM09773.1"/>
    <property type="molecule type" value="Genomic_DNA"/>
</dbReference>
<dbReference type="InterPro" id="IPR027417">
    <property type="entry name" value="P-loop_NTPase"/>
</dbReference>
<feature type="domain" description="DNA polymerase III delta N-terminal" evidence="9">
    <location>
        <begin position="23"/>
        <end position="137"/>
    </location>
</feature>
<dbReference type="InterPro" id="IPR008921">
    <property type="entry name" value="DNA_pol3_clamp-load_cplx_C"/>
</dbReference>
<reference evidence="10 11" key="1">
    <citation type="journal article" date="2018" name="Sci. Rep.">
        <title>Rhizobium tumorigenes sp. nov., a novel plant tumorigenic bacterium isolated from cane gall tumors on thornless blackberry.</title>
        <authorList>
            <person name="Kuzmanovi N."/>
            <person name="Smalla K."/>
            <person name="Gronow S."/>
            <person name="PuBawska J."/>
        </authorList>
    </citation>
    <scope>NUCLEOTIDE SEQUENCE [LARGE SCALE GENOMIC DNA]</scope>
    <source>
        <strain evidence="10 11">CCBAU 85046</strain>
    </source>
</reference>
<evidence type="ECO:0000259" key="9">
    <source>
        <dbReference type="Pfam" id="PF06144"/>
    </source>
</evidence>
<comment type="caution">
    <text evidence="10">The sequence shown here is derived from an EMBL/GenBank/DDBJ whole genome shotgun (WGS) entry which is preliminary data.</text>
</comment>
<dbReference type="GO" id="GO:0009360">
    <property type="term" value="C:DNA polymerase III complex"/>
    <property type="evidence" value="ECO:0007669"/>
    <property type="project" value="InterPro"/>
</dbReference>
<keyword evidence="4" id="KW-0548">Nucleotidyltransferase</keyword>
<evidence type="ECO:0000256" key="2">
    <source>
        <dbReference type="ARBA" id="ARBA00017703"/>
    </source>
</evidence>
<dbReference type="AlphaFoldDB" id="A0A2W4ECJ5"/>
<name>A0A2W4ECJ5_9HYPH</name>
<dbReference type="Pfam" id="PF06144">
    <property type="entry name" value="DNA_pol3_delta"/>
    <property type="match status" value="1"/>
</dbReference>
<keyword evidence="11" id="KW-1185">Reference proteome</keyword>
<evidence type="ECO:0000313" key="11">
    <source>
        <dbReference type="Proteomes" id="UP000248925"/>
    </source>
</evidence>
<evidence type="ECO:0000256" key="6">
    <source>
        <dbReference type="ARBA" id="ARBA00022932"/>
    </source>
</evidence>
<evidence type="ECO:0000256" key="1">
    <source>
        <dbReference type="ARBA" id="ARBA00012417"/>
    </source>
</evidence>
<keyword evidence="5" id="KW-0235">DNA replication</keyword>
<dbReference type="InterPro" id="IPR005790">
    <property type="entry name" value="DNA_polIII_delta"/>
</dbReference>
<dbReference type="Gene3D" id="1.10.8.60">
    <property type="match status" value="1"/>
</dbReference>
<dbReference type="SUPFAM" id="SSF48019">
    <property type="entry name" value="post-AAA+ oligomerization domain-like"/>
    <property type="match status" value="1"/>
</dbReference>
<dbReference type="Proteomes" id="UP000248925">
    <property type="component" value="Unassembled WGS sequence"/>
</dbReference>
<dbReference type="NCBIfam" id="TIGR01128">
    <property type="entry name" value="holA"/>
    <property type="match status" value="1"/>
</dbReference>